<keyword evidence="4" id="KW-0378">Hydrolase</keyword>
<evidence type="ECO:0000256" key="3">
    <source>
        <dbReference type="ARBA" id="ARBA00022670"/>
    </source>
</evidence>
<dbReference type="InterPro" id="IPR040449">
    <property type="entry name" value="Peptidase_S66_N"/>
</dbReference>
<dbReference type="InterPro" id="IPR003507">
    <property type="entry name" value="S66_fam"/>
</dbReference>
<evidence type="ECO:0000256" key="5">
    <source>
        <dbReference type="ARBA" id="ARBA00022825"/>
    </source>
</evidence>
<feature type="active site" description="Charge relay system" evidence="6">
    <location>
        <position position="274"/>
    </location>
</feature>
<comment type="caution">
    <text evidence="9">The sequence shown here is derived from an EMBL/GenBank/DDBJ whole genome shotgun (WGS) entry which is preliminary data.</text>
</comment>
<protein>
    <submittedName>
        <fullName evidence="9">Muramoyltetrapeptide carboxypeptidase</fullName>
    </submittedName>
</protein>
<dbReference type="PIRSF" id="PIRSF028757">
    <property type="entry name" value="LD-carboxypeptidase"/>
    <property type="match status" value="1"/>
</dbReference>
<sequence length="303" mass="31970">MTVLIPPRLEPGDRVRVVSPASTPDLDLVARGVEVLTGWGLQVEIGQHVFDSVGYLAGTDEDRLADLNDAFRDPGVRAVFATRGGKGAYRISDQLDFDAVRRDPKPLVGFSDITAVHLSLWKECGLVGIHGAFVHPNDESECALHRVLMSTDEIVIRQDPKELSVGLTDGGPATGFLMGGNLNTVAHAVGGELSSLDGGILLIEDNLGTGLGMIDRQLTQLIKSGLLDGLRGIAVGQFIGFEDERVNGWSVLDVMRDRIDLLDVPVLGGLPIGHGPQPATVPLGTLATIDPAAGTLTVAAGVR</sequence>
<dbReference type="GO" id="GO:0008236">
    <property type="term" value="F:serine-type peptidase activity"/>
    <property type="evidence" value="ECO:0007669"/>
    <property type="project" value="UniProtKB-KW"/>
</dbReference>
<gene>
    <name evidence="9" type="ORF">EV652_101627</name>
</gene>
<evidence type="ECO:0000256" key="1">
    <source>
        <dbReference type="ARBA" id="ARBA00010233"/>
    </source>
</evidence>
<evidence type="ECO:0000313" key="10">
    <source>
        <dbReference type="Proteomes" id="UP000294508"/>
    </source>
</evidence>
<dbReference type="AlphaFoldDB" id="A0A4R2HWC9"/>
<dbReference type="Proteomes" id="UP000294508">
    <property type="component" value="Unassembled WGS sequence"/>
</dbReference>
<comment type="similarity">
    <text evidence="1">Belongs to the peptidase S66 family.</text>
</comment>
<evidence type="ECO:0000313" key="9">
    <source>
        <dbReference type="EMBL" id="TCO35742.1"/>
    </source>
</evidence>
<dbReference type="InterPro" id="IPR040921">
    <property type="entry name" value="Peptidase_S66C"/>
</dbReference>
<dbReference type="Pfam" id="PF02016">
    <property type="entry name" value="Peptidase_S66"/>
    <property type="match status" value="1"/>
</dbReference>
<reference evidence="9 10" key="1">
    <citation type="journal article" date="2015" name="Stand. Genomic Sci.">
        <title>Genomic Encyclopedia of Bacterial and Archaeal Type Strains, Phase III: the genomes of soil and plant-associated and newly described type strains.</title>
        <authorList>
            <person name="Whitman W.B."/>
            <person name="Woyke T."/>
            <person name="Klenk H.P."/>
            <person name="Zhou Y."/>
            <person name="Lilburn T.G."/>
            <person name="Beck B.J."/>
            <person name="De Vos P."/>
            <person name="Vandamme P."/>
            <person name="Eisen J.A."/>
            <person name="Garrity G."/>
            <person name="Hugenholtz P."/>
            <person name="Kyrpides N.C."/>
        </authorList>
    </citation>
    <scope>NUCLEOTIDE SEQUENCE [LARGE SCALE GENOMIC DNA]</scope>
    <source>
        <strain evidence="9 10">VKM Ac-2572</strain>
    </source>
</reference>
<evidence type="ECO:0000259" key="8">
    <source>
        <dbReference type="Pfam" id="PF17676"/>
    </source>
</evidence>
<keyword evidence="5" id="KW-0720">Serine protease</keyword>
<dbReference type="RefSeq" id="WP_132207391.1">
    <property type="nucleotide sequence ID" value="NZ_SLWN01000001.1"/>
</dbReference>
<accession>A0A4R2HWC9</accession>
<evidence type="ECO:0000256" key="2">
    <source>
        <dbReference type="ARBA" id="ARBA00022645"/>
    </source>
</evidence>
<evidence type="ECO:0000256" key="6">
    <source>
        <dbReference type="PIRSR" id="PIRSR028757-1"/>
    </source>
</evidence>
<dbReference type="Pfam" id="PF17676">
    <property type="entry name" value="Peptidase_S66C"/>
    <property type="match status" value="1"/>
</dbReference>
<dbReference type="InterPro" id="IPR029062">
    <property type="entry name" value="Class_I_gatase-like"/>
</dbReference>
<keyword evidence="3" id="KW-0645">Protease</keyword>
<dbReference type="EMBL" id="SLWN01000001">
    <property type="protein sequence ID" value="TCO35742.1"/>
    <property type="molecule type" value="Genomic_DNA"/>
</dbReference>
<keyword evidence="10" id="KW-1185">Reference proteome</keyword>
<dbReference type="CDD" id="cd07025">
    <property type="entry name" value="Peptidase_S66"/>
    <property type="match status" value="1"/>
</dbReference>
<proteinExistence type="inferred from homology"/>
<dbReference type="Gene3D" id="3.40.50.10740">
    <property type="entry name" value="Class I glutamine amidotransferase-like"/>
    <property type="match status" value="1"/>
</dbReference>
<evidence type="ECO:0000259" key="7">
    <source>
        <dbReference type="Pfam" id="PF02016"/>
    </source>
</evidence>
<dbReference type="SUPFAM" id="SSF141986">
    <property type="entry name" value="LD-carboxypeptidase A C-terminal domain-like"/>
    <property type="match status" value="1"/>
</dbReference>
<dbReference type="InterPro" id="IPR027478">
    <property type="entry name" value="LdcA_N"/>
</dbReference>
<evidence type="ECO:0000256" key="4">
    <source>
        <dbReference type="ARBA" id="ARBA00022801"/>
    </source>
</evidence>
<dbReference type="GO" id="GO:0004180">
    <property type="term" value="F:carboxypeptidase activity"/>
    <property type="evidence" value="ECO:0007669"/>
    <property type="project" value="UniProtKB-KW"/>
</dbReference>
<dbReference type="PANTHER" id="PTHR30237:SF2">
    <property type="entry name" value="MUREIN TETRAPEPTIDE CARBOXYPEPTIDASE"/>
    <property type="match status" value="1"/>
</dbReference>
<dbReference type="PANTHER" id="PTHR30237">
    <property type="entry name" value="MURAMOYLTETRAPEPTIDE CARBOXYPEPTIDASE"/>
    <property type="match status" value="1"/>
</dbReference>
<feature type="domain" description="LD-carboxypeptidase N-terminal" evidence="7">
    <location>
        <begin position="15"/>
        <end position="131"/>
    </location>
</feature>
<dbReference type="InterPro" id="IPR027461">
    <property type="entry name" value="Carboxypeptidase_A_C_sf"/>
</dbReference>
<dbReference type="GO" id="GO:0006508">
    <property type="term" value="P:proteolysis"/>
    <property type="evidence" value="ECO:0007669"/>
    <property type="project" value="UniProtKB-KW"/>
</dbReference>
<dbReference type="Gene3D" id="3.50.30.60">
    <property type="entry name" value="LD-carboxypeptidase A C-terminal domain-like"/>
    <property type="match status" value="1"/>
</dbReference>
<keyword evidence="2 9" id="KW-0121">Carboxypeptidase</keyword>
<feature type="active site" description="Nucleophile" evidence="6">
    <location>
        <position position="111"/>
    </location>
</feature>
<name>A0A4R2HWC9_9ACTN</name>
<dbReference type="OrthoDB" id="9808993at2"/>
<dbReference type="SUPFAM" id="SSF52317">
    <property type="entry name" value="Class I glutamine amidotransferase-like"/>
    <property type="match status" value="1"/>
</dbReference>
<feature type="active site" description="Charge relay system" evidence="6">
    <location>
        <position position="204"/>
    </location>
</feature>
<feature type="domain" description="LD-carboxypeptidase C-terminal" evidence="8">
    <location>
        <begin position="174"/>
        <end position="289"/>
    </location>
</feature>
<organism evidence="9 10">
    <name type="scientific">Kribbella steppae</name>
    <dbReference type="NCBI Taxonomy" id="2512223"/>
    <lineage>
        <taxon>Bacteria</taxon>
        <taxon>Bacillati</taxon>
        <taxon>Actinomycetota</taxon>
        <taxon>Actinomycetes</taxon>
        <taxon>Propionibacteriales</taxon>
        <taxon>Kribbellaceae</taxon>
        <taxon>Kribbella</taxon>
    </lineage>
</organism>